<evidence type="ECO:0000313" key="1">
    <source>
        <dbReference type="EMBL" id="ELY47341.1"/>
    </source>
</evidence>
<name>L9WDI0_9EURY</name>
<keyword evidence="2" id="KW-1185">Reference proteome</keyword>
<comment type="caution">
    <text evidence="1">The sequence shown here is derived from an EMBL/GenBank/DDBJ whole genome shotgun (WGS) entry which is preliminary data.</text>
</comment>
<proteinExistence type="predicted"/>
<dbReference type="AlphaFoldDB" id="L9WDI0"/>
<dbReference type="EMBL" id="AOHX01000026">
    <property type="protein sequence ID" value="ELY47341.1"/>
    <property type="molecule type" value="Genomic_DNA"/>
</dbReference>
<accession>L9WDI0</accession>
<organism evidence="1 2">
    <name type="scientific">Natronorubrum sulfidifaciens JCM 14089</name>
    <dbReference type="NCBI Taxonomy" id="1230460"/>
    <lineage>
        <taxon>Archaea</taxon>
        <taxon>Methanobacteriati</taxon>
        <taxon>Methanobacteriota</taxon>
        <taxon>Stenosarchaea group</taxon>
        <taxon>Halobacteria</taxon>
        <taxon>Halobacteriales</taxon>
        <taxon>Natrialbaceae</taxon>
        <taxon>Natronorubrum</taxon>
    </lineage>
</organism>
<reference evidence="1 2" key="1">
    <citation type="journal article" date="2014" name="PLoS Genet.">
        <title>Phylogenetically driven sequencing of extremely halophilic archaea reveals strategies for static and dynamic osmo-response.</title>
        <authorList>
            <person name="Becker E.A."/>
            <person name="Seitzer P.M."/>
            <person name="Tritt A."/>
            <person name="Larsen D."/>
            <person name="Krusor M."/>
            <person name="Yao A.I."/>
            <person name="Wu D."/>
            <person name="Madern D."/>
            <person name="Eisen J.A."/>
            <person name="Darling A.E."/>
            <person name="Facciotti M.T."/>
        </authorList>
    </citation>
    <scope>NUCLEOTIDE SEQUENCE [LARGE SCALE GENOMIC DNA]</scope>
    <source>
        <strain evidence="1 2">JCM 14089</strain>
    </source>
</reference>
<evidence type="ECO:0000313" key="2">
    <source>
        <dbReference type="Proteomes" id="UP000011661"/>
    </source>
</evidence>
<dbReference type="Proteomes" id="UP000011661">
    <property type="component" value="Unassembled WGS sequence"/>
</dbReference>
<sequence length="72" mass="8537">MKLKEHTVSYSRRVQLERFEPIEVSESVTVDLEEGDDLEEVSSELDDLVRENVERRVLKRVLSKKMEDDDEE</sequence>
<dbReference type="PATRIC" id="fig|1230460.4.peg.750"/>
<dbReference type="RefSeq" id="WP_008160145.1">
    <property type="nucleotide sequence ID" value="NZ_AOHX01000026.1"/>
</dbReference>
<gene>
    <name evidence="1" type="ORF">C495_03747</name>
</gene>
<dbReference type="STRING" id="1230460.C495_03747"/>
<protein>
    <submittedName>
        <fullName evidence="1">Uncharacterized protein</fullName>
    </submittedName>
</protein>